<gene>
    <name evidence="3" type="ORF">L3X38_023381</name>
</gene>
<name>A0AAD4VYN7_PRUDU</name>
<protein>
    <recommendedName>
        <fullName evidence="2">DUF1771 domain-containing protein</fullName>
    </recommendedName>
</protein>
<dbReference type="InterPro" id="IPR056254">
    <property type="entry name" value="At5g58720/SDE5-like_UBA-like"/>
</dbReference>
<dbReference type="Pfam" id="PF24767">
    <property type="entry name" value="UBA_At5g58720"/>
    <property type="match status" value="1"/>
</dbReference>
<accession>A0AAD4VYN7</accession>
<organism evidence="3 4">
    <name type="scientific">Prunus dulcis</name>
    <name type="common">Almond</name>
    <name type="synonym">Amygdalus dulcis</name>
    <dbReference type="NCBI Taxonomy" id="3755"/>
    <lineage>
        <taxon>Eukaryota</taxon>
        <taxon>Viridiplantae</taxon>
        <taxon>Streptophyta</taxon>
        <taxon>Embryophyta</taxon>
        <taxon>Tracheophyta</taxon>
        <taxon>Spermatophyta</taxon>
        <taxon>Magnoliopsida</taxon>
        <taxon>eudicotyledons</taxon>
        <taxon>Gunneridae</taxon>
        <taxon>Pentapetalae</taxon>
        <taxon>rosids</taxon>
        <taxon>fabids</taxon>
        <taxon>Rosales</taxon>
        <taxon>Rosaceae</taxon>
        <taxon>Amygdaloideae</taxon>
        <taxon>Amygdaleae</taxon>
        <taxon>Prunus</taxon>
    </lineage>
</organism>
<evidence type="ECO:0000313" key="3">
    <source>
        <dbReference type="EMBL" id="KAI5333251.1"/>
    </source>
</evidence>
<feature type="domain" description="DUF1771" evidence="2">
    <location>
        <begin position="361"/>
        <end position="426"/>
    </location>
</feature>
<dbReference type="PANTHER" id="PTHR47872:SF1">
    <property type="entry name" value="NUCLEAR RNA EXPORT FACTOR SDE5-RELATED"/>
    <property type="match status" value="1"/>
</dbReference>
<dbReference type="Pfam" id="PF08590">
    <property type="entry name" value="DUF1771"/>
    <property type="match status" value="1"/>
</dbReference>
<dbReference type="EMBL" id="JAJFAZ020000004">
    <property type="protein sequence ID" value="KAI5333251.1"/>
    <property type="molecule type" value="Genomic_DNA"/>
</dbReference>
<dbReference type="InterPro" id="IPR013899">
    <property type="entry name" value="DUF1771"/>
</dbReference>
<proteinExistence type="predicted"/>
<feature type="region of interest" description="Disordered" evidence="1">
    <location>
        <begin position="58"/>
        <end position="115"/>
    </location>
</feature>
<dbReference type="SMART" id="SM01162">
    <property type="entry name" value="DUF1771"/>
    <property type="match status" value="1"/>
</dbReference>
<reference evidence="3 4" key="1">
    <citation type="journal article" date="2022" name="G3 (Bethesda)">
        <title>Whole-genome sequence and methylome profiling of the almond [Prunus dulcis (Mill.) D.A. Webb] cultivar 'Nonpareil'.</title>
        <authorList>
            <person name="D'Amico-Willman K.M."/>
            <person name="Ouma W.Z."/>
            <person name="Meulia T."/>
            <person name="Sideli G.M."/>
            <person name="Gradziel T.M."/>
            <person name="Fresnedo-Ramirez J."/>
        </authorList>
    </citation>
    <scope>NUCLEOTIDE SEQUENCE [LARGE SCALE GENOMIC DNA]</scope>
    <source>
        <strain evidence="3">Clone GOH B32 T37-40</strain>
    </source>
</reference>
<evidence type="ECO:0000313" key="4">
    <source>
        <dbReference type="Proteomes" id="UP001054821"/>
    </source>
</evidence>
<dbReference type="PANTHER" id="PTHR47872">
    <property type="entry name" value="NUCLEAR RNA EXPORT FACTOR SDE5-RELATED"/>
    <property type="match status" value="1"/>
</dbReference>
<keyword evidence="4" id="KW-1185">Reference proteome</keyword>
<dbReference type="AlphaFoldDB" id="A0AAD4VYN7"/>
<evidence type="ECO:0000259" key="2">
    <source>
        <dbReference type="SMART" id="SM01162"/>
    </source>
</evidence>
<evidence type="ECO:0000256" key="1">
    <source>
        <dbReference type="SAM" id="MobiDB-lite"/>
    </source>
</evidence>
<feature type="compositionally biased region" description="Polar residues" evidence="1">
    <location>
        <begin position="74"/>
        <end position="99"/>
    </location>
</feature>
<dbReference type="Proteomes" id="UP001054821">
    <property type="component" value="Chromosome 4"/>
</dbReference>
<sequence length="529" mass="59468">MQAFSSPTASDDDQKRDLEYLLQVFSSMCSLKDIASAYCQARQNVEMAAEILCASHVSPSDGAGSSKVKFEGASATSSEGMSSDKVLQNPLNGAGNTRASKSKKNSGSVGPVSGMIGKEYIRPRSSTNESIEVKKPLKLELKEVPVSEIWSEEVESTMPAENSKMHADIEEFLFKMLGEGFKLDMDVIREVLGHCGYDVQKSMENLLFMSASTLEKSDDIIGLSSLKSTEMSPDQHSAHSKSPIEEKDGLVLQKEVLEALFHVPERSEEAPKRSHPVREVKRYKAFRKFAVEPFRDTLVECKTATLAPEEVTSAVRMLGGSKEVMGTVYGGCNLTLVLLLFYNMQPYIFDLVEEDGDGDNSYQVLRRSVKDHWITMKEYYKAAFDAFCEGDRVRTDKLLEEGHFYSRKAQEADEKYAQKLLEAQSSCVLENVVSLDLHHHEPKEAVRLLRLQLTYFSGIPDFKYLKVIVGTNDTTGAARRRLIIKQLEKESIKWTEEENGRTIWIRLDVIDPKRLSFSRKMSERNKSSP</sequence>
<comment type="caution">
    <text evidence="3">The sequence shown here is derived from an EMBL/GenBank/DDBJ whole genome shotgun (WGS) entry which is preliminary data.</text>
</comment>